<dbReference type="Proteomes" id="UP000008207">
    <property type="component" value="Chromosome"/>
</dbReference>
<feature type="region of interest" description="Disordered" evidence="1">
    <location>
        <begin position="1"/>
        <end position="43"/>
    </location>
</feature>
<protein>
    <submittedName>
        <fullName evidence="2">Uncharacterized protein</fullName>
    </submittedName>
</protein>
<gene>
    <name evidence="2" type="ordered locus">Mnod_5517</name>
</gene>
<name>B8IP43_METNO</name>
<feature type="compositionally biased region" description="Basic and acidic residues" evidence="1">
    <location>
        <begin position="1"/>
        <end position="16"/>
    </location>
</feature>
<dbReference type="RefSeq" id="WP_015931967.1">
    <property type="nucleotide sequence ID" value="NC_011894.1"/>
</dbReference>
<dbReference type="EMBL" id="CP001349">
    <property type="protein sequence ID" value="ACL60361.1"/>
    <property type="molecule type" value="Genomic_DNA"/>
</dbReference>
<dbReference type="KEGG" id="mno:Mnod_5517"/>
<proteinExistence type="predicted"/>
<accession>B8IP43</accession>
<sequence length="43" mass="4658">MSDRHDLSATVREARDPGAATLGPIPRPIRSADAVRTRPVQYG</sequence>
<reference evidence="2 3" key="1">
    <citation type="submission" date="2009-01" db="EMBL/GenBank/DDBJ databases">
        <title>Complete sequence of chromosome of Methylobacterium nodulans ORS 2060.</title>
        <authorList>
            <consortium name="US DOE Joint Genome Institute"/>
            <person name="Lucas S."/>
            <person name="Copeland A."/>
            <person name="Lapidus A."/>
            <person name="Glavina del Rio T."/>
            <person name="Dalin E."/>
            <person name="Tice H."/>
            <person name="Bruce D."/>
            <person name="Goodwin L."/>
            <person name="Pitluck S."/>
            <person name="Sims D."/>
            <person name="Brettin T."/>
            <person name="Detter J.C."/>
            <person name="Han C."/>
            <person name="Larimer F."/>
            <person name="Land M."/>
            <person name="Hauser L."/>
            <person name="Kyrpides N."/>
            <person name="Ivanova N."/>
            <person name="Marx C.J."/>
            <person name="Richardson P."/>
        </authorList>
    </citation>
    <scope>NUCLEOTIDE SEQUENCE [LARGE SCALE GENOMIC DNA]</scope>
    <source>
        <strain evidence="3">LMG 21967 / CNCM I-2342 / ORS 2060</strain>
    </source>
</reference>
<keyword evidence="3" id="KW-1185">Reference proteome</keyword>
<evidence type="ECO:0000256" key="1">
    <source>
        <dbReference type="SAM" id="MobiDB-lite"/>
    </source>
</evidence>
<evidence type="ECO:0000313" key="2">
    <source>
        <dbReference type="EMBL" id="ACL60361.1"/>
    </source>
</evidence>
<evidence type="ECO:0000313" key="3">
    <source>
        <dbReference type="Proteomes" id="UP000008207"/>
    </source>
</evidence>
<organism evidence="2 3">
    <name type="scientific">Methylobacterium nodulans (strain LMG 21967 / CNCM I-2342 / ORS 2060)</name>
    <dbReference type="NCBI Taxonomy" id="460265"/>
    <lineage>
        <taxon>Bacteria</taxon>
        <taxon>Pseudomonadati</taxon>
        <taxon>Pseudomonadota</taxon>
        <taxon>Alphaproteobacteria</taxon>
        <taxon>Hyphomicrobiales</taxon>
        <taxon>Methylobacteriaceae</taxon>
        <taxon>Methylobacterium</taxon>
    </lineage>
</organism>
<dbReference type="HOGENOM" id="CLU_3235921_0_0_5"/>
<dbReference type="AlphaFoldDB" id="B8IP43"/>